<protein>
    <submittedName>
        <fullName evidence="1">Uncharacterized protein</fullName>
    </submittedName>
</protein>
<dbReference type="EMBL" id="JBHRWW010000002">
    <property type="protein sequence ID" value="MFC3687611.1"/>
    <property type="molecule type" value="Genomic_DNA"/>
</dbReference>
<accession>A0ABV7WCR0</accession>
<reference evidence="2" key="1">
    <citation type="journal article" date="2019" name="Int. J. Syst. Evol. Microbiol.">
        <title>The Global Catalogue of Microorganisms (GCM) 10K type strain sequencing project: providing services to taxonomists for standard genome sequencing and annotation.</title>
        <authorList>
            <consortium name="The Broad Institute Genomics Platform"/>
            <consortium name="The Broad Institute Genome Sequencing Center for Infectious Disease"/>
            <person name="Wu L."/>
            <person name="Ma J."/>
        </authorList>
    </citation>
    <scope>NUCLEOTIDE SEQUENCE [LARGE SCALE GENOMIC DNA]</scope>
    <source>
        <strain evidence="2">NCAIM B.02333</strain>
    </source>
</reference>
<keyword evidence="2" id="KW-1185">Reference proteome</keyword>
<comment type="caution">
    <text evidence="1">The sequence shown here is derived from an EMBL/GenBank/DDBJ whole genome shotgun (WGS) entry which is preliminary data.</text>
</comment>
<evidence type="ECO:0000313" key="2">
    <source>
        <dbReference type="Proteomes" id="UP001595685"/>
    </source>
</evidence>
<sequence>MTLRRPRALAPLLGAVLVAGLLVPGVVAGPAVAAPAPGSDEPLTTLDHIDFLGDTVDPPDQEGHTTYRLAEEPEVGVLWTYADRRDGDVYERVGGGPYDAATDTWGQGAFNADDLTRAAVVYLRHWEQTGDEDSRERAYQLLRGTTYLQTVTGPDAGNVVLWMQPDGTLEPSPEPVELPDPSDSEESYWLARTVWALGEGYAAFAEEDPAFAAFLHDRMDLSLAALERQVLDAYGTYEVADGVRVPAWLVVDGADASAEAVLGLAAFVEAAPAGDPVAARAATATAQLAEGIAAMSAGDARQWPYGAVLPWTHTRSFWHAWASQMPAALAVAATTLDRDDLLPAAVEDAAVFTPHLLTSTGPVNGWLPVPGDLTQIAYGVDSRVQSLVAVADAADRPALDTMAGITASWYFGANRAGQPMYDPATGRTYDGLSADGVVNRNSGAESTIHGLLSMLALDARPEVRDIALSSTALVEIDGTTWVEAESATAPGATVVTPASAWTGESQWSGGSYLAMTGGSSVTWSVAADDQPRLVQPVVDLVTDRRSPVLRVSSAGSPLGVLRTGSGGVQGVTEAPGAILPTTMVRTLDAGATSVTATATGRGASAARVDAVLLTPLVSRLVLDGADGGTVLLHSVATTTRTVVVDAPGDDPVVVSVLDATGQVVSTTAGGAGDVRVEVLAGGSTVVTG</sequence>
<dbReference type="RefSeq" id="WP_340293031.1">
    <property type="nucleotide sequence ID" value="NZ_JBBEOI010000093.1"/>
</dbReference>
<organism evidence="1 2">
    <name type="scientific">Aquipuribacter hungaricus</name>
    <dbReference type="NCBI Taxonomy" id="545624"/>
    <lineage>
        <taxon>Bacteria</taxon>
        <taxon>Bacillati</taxon>
        <taxon>Actinomycetota</taxon>
        <taxon>Actinomycetes</taxon>
        <taxon>Micrococcales</taxon>
        <taxon>Intrasporangiaceae</taxon>
        <taxon>Aquipuribacter</taxon>
    </lineage>
</organism>
<evidence type="ECO:0000313" key="1">
    <source>
        <dbReference type="EMBL" id="MFC3687611.1"/>
    </source>
</evidence>
<dbReference type="Proteomes" id="UP001595685">
    <property type="component" value="Unassembled WGS sequence"/>
</dbReference>
<proteinExistence type="predicted"/>
<name>A0ABV7WCR0_9MICO</name>
<gene>
    <name evidence="1" type="ORF">ACFOLH_04575</name>
</gene>